<name>A0A4V3C367_9SPHI</name>
<dbReference type="Proteomes" id="UP000295499">
    <property type="component" value="Unassembled WGS sequence"/>
</dbReference>
<protein>
    <submittedName>
        <fullName evidence="2">2-polyprenyl-6-methoxyphenol hydroxylase-like FAD-dependent oxidoreductase</fullName>
    </submittedName>
</protein>
<dbReference type="InterPro" id="IPR036188">
    <property type="entry name" value="FAD/NAD-bd_sf"/>
</dbReference>
<sequence>MRTANSKEILISGASFAGLSTAYWMVKFGYNVTIVEMAKEIKKGGTPVNIMGRTIDIVKRMGLFDEIYANRLQMESISFKGTNDETLRLEYHQKAQEEHVDAEYEIERDVLLQLMYNAVKDQVKFIFGDGITGLIETTDQVEVSFKNRTVQRFDLIFGCDGIHSAVRKHWFGEEKEFSYFLQTYFSISIVDELLIPENTTQLYSEPGRTVMLNAYNNKTDICLAFFSEPEIPYDYRNEGQMREIIQDAFKNTGWRTQELLVKIENSSSFYFDKLCQMKMASWTKGRVALVGDAGYCASPAAGRGGSLAIDGAAALADAIEKHRDDIEAAFREYNDQFRPFIDQVQAEVVDFGMDVLIPKTEEAIQKRNREGFGF</sequence>
<accession>A0A4V3C367</accession>
<dbReference type="AlphaFoldDB" id="A0A4V3C367"/>
<dbReference type="InterPro" id="IPR051704">
    <property type="entry name" value="FAD_aromatic-hydroxylase"/>
</dbReference>
<dbReference type="PANTHER" id="PTHR46865">
    <property type="entry name" value="OXIDOREDUCTASE-RELATED"/>
    <property type="match status" value="1"/>
</dbReference>
<evidence type="ECO:0000313" key="2">
    <source>
        <dbReference type="EMBL" id="TDO20859.1"/>
    </source>
</evidence>
<reference evidence="2 3" key="1">
    <citation type="submission" date="2019-03" db="EMBL/GenBank/DDBJ databases">
        <title>Genomic Encyclopedia of Archaeal and Bacterial Type Strains, Phase II (KMG-II): from individual species to whole genera.</title>
        <authorList>
            <person name="Goeker M."/>
        </authorList>
    </citation>
    <scope>NUCLEOTIDE SEQUENCE [LARGE SCALE GENOMIC DNA]</scope>
    <source>
        <strain evidence="2 3">DSM 19034</strain>
    </source>
</reference>
<dbReference type="Gene3D" id="3.50.50.60">
    <property type="entry name" value="FAD/NAD(P)-binding domain"/>
    <property type="match status" value="1"/>
</dbReference>
<dbReference type="PRINTS" id="PR00420">
    <property type="entry name" value="RNGMNOXGNASE"/>
</dbReference>
<dbReference type="EMBL" id="SNWM01000004">
    <property type="protein sequence ID" value="TDO20859.1"/>
    <property type="molecule type" value="Genomic_DNA"/>
</dbReference>
<dbReference type="PANTHER" id="PTHR46865:SF2">
    <property type="entry name" value="MONOOXYGENASE"/>
    <property type="match status" value="1"/>
</dbReference>
<gene>
    <name evidence="2" type="ORF">CLV32_3494</name>
</gene>
<comment type="caution">
    <text evidence="2">The sequence shown here is derived from an EMBL/GenBank/DDBJ whole genome shotgun (WGS) entry which is preliminary data.</text>
</comment>
<dbReference type="OrthoDB" id="9766816at2"/>
<evidence type="ECO:0000259" key="1">
    <source>
        <dbReference type="Pfam" id="PF01494"/>
    </source>
</evidence>
<organism evidence="2 3">
    <name type="scientific">Pedobacter duraquae</name>
    <dbReference type="NCBI Taxonomy" id="425511"/>
    <lineage>
        <taxon>Bacteria</taxon>
        <taxon>Pseudomonadati</taxon>
        <taxon>Bacteroidota</taxon>
        <taxon>Sphingobacteriia</taxon>
        <taxon>Sphingobacteriales</taxon>
        <taxon>Sphingobacteriaceae</taxon>
        <taxon>Pedobacter</taxon>
    </lineage>
</organism>
<keyword evidence="3" id="KW-1185">Reference proteome</keyword>
<proteinExistence type="predicted"/>
<dbReference type="RefSeq" id="WP_133557690.1">
    <property type="nucleotide sequence ID" value="NZ_SNWM01000004.1"/>
</dbReference>
<dbReference type="InterPro" id="IPR002938">
    <property type="entry name" value="FAD-bd"/>
</dbReference>
<feature type="domain" description="FAD-binding" evidence="1">
    <location>
        <begin position="8"/>
        <end position="321"/>
    </location>
</feature>
<dbReference type="Gene3D" id="3.30.9.10">
    <property type="entry name" value="D-Amino Acid Oxidase, subunit A, domain 2"/>
    <property type="match status" value="1"/>
</dbReference>
<dbReference type="GO" id="GO:0071949">
    <property type="term" value="F:FAD binding"/>
    <property type="evidence" value="ECO:0007669"/>
    <property type="project" value="InterPro"/>
</dbReference>
<dbReference type="SUPFAM" id="SSF51905">
    <property type="entry name" value="FAD/NAD(P)-binding domain"/>
    <property type="match status" value="1"/>
</dbReference>
<evidence type="ECO:0000313" key="3">
    <source>
        <dbReference type="Proteomes" id="UP000295499"/>
    </source>
</evidence>
<dbReference type="Pfam" id="PF01494">
    <property type="entry name" value="FAD_binding_3"/>
    <property type="match status" value="1"/>
</dbReference>